<sequence length="171" mass="18500">MVWGLAGSILRAVLGGQIKFFEHLAIDLIYVIILSYIYHILIESPLANIITLIFKPTAQTIIPVIKNLSVQLITISILTLQRQLSHNNNANRSQWAGSYDYIVVGSGSAGAVIASRLTENPGVTVLLLEAGGPQNTVSDMPGLTPALVGTEVDWQYTTVPQTRIGQAYTGR</sequence>
<dbReference type="PANTHER" id="PTHR11552:SF147">
    <property type="entry name" value="CHOLINE DEHYDROGENASE, MITOCHONDRIAL"/>
    <property type="match status" value="1"/>
</dbReference>
<dbReference type="GO" id="GO:0016491">
    <property type="term" value="F:oxidoreductase activity"/>
    <property type="evidence" value="ECO:0007669"/>
    <property type="project" value="TreeGrafter"/>
</dbReference>
<keyword evidence="2" id="KW-0812">Transmembrane</keyword>
<evidence type="ECO:0000256" key="2">
    <source>
        <dbReference type="SAM" id="Phobius"/>
    </source>
</evidence>
<evidence type="ECO:0000313" key="4">
    <source>
        <dbReference type="Proteomes" id="UP000759131"/>
    </source>
</evidence>
<reference evidence="3" key="1">
    <citation type="submission" date="2020-11" db="EMBL/GenBank/DDBJ databases">
        <authorList>
            <person name="Tran Van P."/>
        </authorList>
    </citation>
    <scope>NUCLEOTIDE SEQUENCE</scope>
</reference>
<dbReference type="Gene3D" id="3.30.560.10">
    <property type="entry name" value="Glucose Oxidase, domain 3"/>
    <property type="match status" value="1"/>
</dbReference>
<evidence type="ECO:0000313" key="3">
    <source>
        <dbReference type="EMBL" id="CAD7641203.1"/>
    </source>
</evidence>
<feature type="transmembrane region" description="Helical" evidence="2">
    <location>
        <begin position="25"/>
        <end position="42"/>
    </location>
</feature>
<dbReference type="PANTHER" id="PTHR11552">
    <property type="entry name" value="GLUCOSE-METHANOL-CHOLINE GMC OXIDOREDUCTASE"/>
    <property type="match status" value="1"/>
</dbReference>
<dbReference type="EMBL" id="OC879458">
    <property type="protein sequence ID" value="CAD7641203.1"/>
    <property type="molecule type" value="Genomic_DNA"/>
</dbReference>
<keyword evidence="4" id="KW-1185">Reference proteome</keyword>
<dbReference type="Gene3D" id="3.50.50.60">
    <property type="entry name" value="FAD/NAD(P)-binding domain"/>
    <property type="match status" value="1"/>
</dbReference>
<dbReference type="Proteomes" id="UP000759131">
    <property type="component" value="Unassembled WGS sequence"/>
</dbReference>
<keyword evidence="2" id="KW-1133">Transmembrane helix</keyword>
<dbReference type="EMBL" id="CAJPIZ010024883">
    <property type="protein sequence ID" value="CAG2118593.1"/>
    <property type="molecule type" value="Genomic_DNA"/>
</dbReference>
<dbReference type="AlphaFoldDB" id="A0A7R9QCX3"/>
<accession>A0A7R9QCX3</accession>
<dbReference type="InterPro" id="IPR012132">
    <property type="entry name" value="GMC_OxRdtase"/>
</dbReference>
<name>A0A7R9QCX3_9ACAR</name>
<keyword evidence="2" id="KW-0472">Membrane</keyword>
<dbReference type="SUPFAM" id="SSF51905">
    <property type="entry name" value="FAD/NAD(P)-binding domain"/>
    <property type="match status" value="1"/>
</dbReference>
<evidence type="ECO:0000256" key="1">
    <source>
        <dbReference type="ARBA" id="ARBA00010790"/>
    </source>
</evidence>
<comment type="similarity">
    <text evidence="1">Belongs to the GMC oxidoreductase family.</text>
</comment>
<evidence type="ECO:0008006" key="5">
    <source>
        <dbReference type="Google" id="ProtNLM"/>
    </source>
</evidence>
<dbReference type="InterPro" id="IPR036188">
    <property type="entry name" value="FAD/NAD-bd_sf"/>
</dbReference>
<organism evidence="3">
    <name type="scientific">Medioppia subpectinata</name>
    <dbReference type="NCBI Taxonomy" id="1979941"/>
    <lineage>
        <taxon>Eukaryota</taxon>
        <taxon>Metazoa</taxon>
        <taxon>Ecdysozoa</taxon>
        <taxon>Arthropoda</taxon>
        <taxon>Chelicerata</taxon>
        <taxon>Arachnida</taxon>
        <taxon>Acari</taxon>
        <taxon>Acariformes</taxon>
        <taxon>Sarcoptiformes</taxon>
        <taxon>Oribatida</taxon>
        <taxon>Brachypylina</taxon>
        <taxon>Oppioidea</taxon>
        <taxon>Oppiidae</taxon>
        <taxon>Medioppia</taxon>
    </lineage>
</organism>
<gene>
    <name evidence="3" type="ORF">OSB1V03_LOCUS18544</name>
</gene>
<proteinExistence type="inferred from homology"/>
<dbReference type="GO" id="GO:0050660">
    <property type="term" value="F:flavin adenine dinucleotide binding"/>
    <property type="evidence" value="ECO:0007669"/>
    <property type="project" value="InterPro"/>
</dbReference>
<protein>
    <recommendedName>
        <fullName evidence="5">Glucose-methanol-choline oxidoreductase N-terminal domain-containing protein</fullName>
    </recommendedName>
</protein>
<dbReference type="OrthoDB" id="269227at2759"/>
<feature type="non-terminal residue" evidence="3">
    <location>
        <position position="171"/>
    </location>
</feature>